<proteinExistence type="predicted"/>
<dbReference type="InterPro" id="IPR011037">
    <property type="entry name" value="Pyrv_Knase-like_insert_dom_sf"/>
</dbReference>
<comment type="caution">
    <text evidence="2">The sequence shown here is derived from an EMBL/GenBank/DDBJ whole genome shotgun (WGS) entry which is preliminary data.</text>
</comment>
<feature type="domain" description="MOSC" evidence="1">
    <location>
        <begin position="31"/>
        <end position="165"/>
    </location>
</feature>
<evidence type="ECO:0000313" key="2">
    <source>
        <dbReference type="EMBL" id="MEF2964219.1"/>
    </source>
</evidence>
<dbReference type="Gene3D" id="2.40.33.20">
    <property type="entry name" value="PK beta-barrel domain-like"/>
    <property type="match status" value="1"/>
</dbReference>
<reference evidence="2 3" key="1">
    <citation type="submission" date="2024-02" db="EMBL/GenBank/DDBJ databases">
        <title>A nitrogen-fixing paenibacillus bacterium.</title>
        <authorList>
            <person name="Zhang W.L."/>
            <person name="Chen S.F."/>
        </authorList>
    </citation>
    <scope>NUCLEOTIDE SEQUENCE [LARGE SCALE GENOMIC DNA]</scope>
    <source>
        <strain evidence="2 3">M1</strain>
    </source>
</reference>
<dbReference type="RefSeq" id="WP_331844466.1">
    <property type="nucleotide sequence ID" value="NZ_JAZHPZ010000001.1"/>
</dbReference>
<protein>
    <submittedName>
        <fullName evidence="2">MOSC domain-containing protein</fullName>
    </submittedName>
</protein>
<dbReference type="Pfam" id="PF03473">
    <property type="entry name" value="MOSC"/>
    <property type="match status" value="1"/>
</dbReference>
<accession>A0ABU7VKD3</accession>
<dbReference type="InterPro" id="IPR005163">
    <property type="entry name" value="Tri_helical_YiiM-like"/>
</dbReference>
<dbReference type="InterPro" id="IPR052353">
    <property type="entry name" value="Benzoxazolinone_Detox_Enz"/>
</dbReference>
<dbReference type="PROSITE" id="PS51340">
    <property type="entry name" value="MOSC"/>
    <property type="match status" value="1"/>
</dbReference>
<name>A0ABU7VKD3_9BACL</name>
<dbReference type="EMBL" id="JAZHPZ010000001">
    <property type="protein sequence ID" value="MEF2964219.1"/>
    <property type="molecule type" value="Genomic_DNA"/>
</dbReference>
<dbReference type="PANTHER" id="PTHR30212:SF4">
    <property type="entry name" value="MOSC DOMAIN-CONTAINING PROTEIN"/>
    <property type="match status" value="1"/>
</dbReference>
<keyword evidence="3" id="KW-1185">Reference proteome</keyword>
<evidence type="ECO:0000313" key="3">
    <source>
        <dbReference type="Proteomes" id="UP001306950"/>
    </source>
</evidence>
<evidence type="ECO:0000259" key="1">
    <source>
        <dbReference type="PROSITE" id="PS51340"/>
    </source>
</evidence>
<organism evidence="2 3">
    <name type="scientific">Paenibacillus haidiansis</name>
    <dbReference type="NCBI Taxonomy" id="1574488"/>
    <lineage>
        <taxon>Bacteria</taxon>
        <taxon>Bacillati</taxon>
        <taxon>Bacillota</taxon>
        <taxon>Bacilli</taxon>
        <taxon>Bacillales</taxon>
        <taxon>Paenibacillaceae</taxon>
        <taxon>Paenibacillus</taxon>
    </lineage>
</organism>
<dbReference type="SUPFAM" id="SSF50800">
    <property type="entry name" value="PK beta-barrel domain-like"/>
    <property type="match status" value="1"/>
</dbReference>
<sequence length="221" mass="24864">MGSIEVVSMNTGKPRPLQYNKKEVSSGIFKSPVNGPLFLSLLNLDGDGQADLVHHGGRDKAVCVYCYEHYPYWEEQLHRRLESGAFGENLTIRGITEQEVRIGDTFQFGEAVVQVSQPRQPCYKISARYGVPDMQLKVQETGFTGFYFRVLKEGNVSKSDSLILISHHPKAVTIADANRVMFGKDVPAEEIQKILDVDALSESWRDTLSKRLDRLESDTVK</sequence>
<dbReference type="Proteomes" id="UP001306950">
    <property type="component" value="Unassembled WGS sequence"/>
</dbReference>
<dbReference type="PANTHER" id="PTHR30212">
    <property type="entry name" value="PROTEIN YIIM"/>
    <property type="match status" value="1"/>
</dbReference>
<dbReference type="Pfam" id="PF03475">
    <property type="entry name" value="YiiM_3-alpha"/>
    <property type="match status" value="1"/>
</dbReference>
<gene>
    <name evidence="2" type="ORF">V3851_00125</name>
</gene>
<dbReference type="InterPro" id="IPR005302">
    <property type="entry name" value="MoCF_Sase_C"/>
</dbReference>